<protein>
    <submittedName>
        <fullName evidence="2">Uncharacterized protein</fullName>
    </submittedName>
</protein>
<feature type="region of interest" description="Disordered" evidence="1">
    <location>
        <begin position="1"/>
        <end position="29"/>
    </location>
</feature>
<accession>A0AAJ6BJZ1</accession>
<gene>
    <name evidence="2" type="ORF">P0Y50_15185</name>
</gene>
<organism evidence="2 3">
    <name type="scientific">Candidatus Brevundimonas colombiensis</name>
    <dbReference type="NCBI Taxonomy" id="3121376"/>
    <lineage>
        <taxon>Bacteria</taxon>
        <taxon>Pseudomonadati</taxon>
        <taxon>Pseudomonadota</taxon>
        <taxon>Alphaproteobacteria</taxon>
        <taxon>Caulobacterales</taxon>
        <taxon>Caulobacteraceae</taxon>
        <taxon>Brevundimonas</taxon>
    </lineage>
</organism>
<proteinExistence type="predicted"/>
<dbReference type="AlphaFoldDB" id="A0AAJ6BJZ1"/>
<reference evidence="2" key="1">
    <citation type="submission" date="2023-03" db="EMBL/GenBank/DDBJ databases">
        <title>Andean soil-derived lignocellulolytic bacterial consortium as a source of novel taxa and putative plastic-active enzymes.</title>
        <authorList>
            <person name="Diaz-Garcia L."/>
            <person name="Chuvochina M."/>
            <person name="Feuerriegel G."/>
            <person name="Bunk B."/>
            <person name="Sproer C."/>
            <person name="Streit W.R."/>
            <person name="Rodriguez L.M."/>
            <person name="Overmann J."/>
            <person name="Jimenez D.J."/>
        </authorList>
    </citation>
    <scope>NUCLEOTIDE SEQUENCE</scope>
    <source>
        <strain evidence="2">MAG 833</strain>
    </source>
</reference>
<evidence type="ECO:0000256" key="1">
    <source>
        <dbReference type="SAM" id="MobiDB-lite"/>
    </source>
</evidence>
<evidence type="ECO:0000313" key="3">
    <source>
        <dbReference type="Proteomes" id="UP001213664"/>
    </source>
</evidence>
<name>A0AAJ6BJZ1_9CAUL</name>
<sequence>MIVAFNSRLHSNTTARRQRMPAPLNPGPAMPTSNVCAARFSDEVHTLHRVFIGWD</sequence>
<evidence type="ECO:0000313" key="2">
    <source>
        <dbReference type="EMBL" id="WEK39858.1"/>
    </source>
</evidence>
<dbReference type="EMBL" id="CP119326">
    <property type="protein sequence ID" value="WEK39858.1"/>
    <property type="molecule type" value="Genomic_DNA"/>
</dbReference>
<dbReference type="Proteomes" id="UP001213664">
    <property type="component" value="Chromosome"/>
</dbReference>